<dbReference type="PANTHER" id="PTHR33710:SF71">
    <property type="entry name" value="ENDONUCLEASE_EXONUCLEASE_PHOSPHATASE DOMAIN-CONTAINING PROTEIN"/>
    <property type="match status" value="1"/>
</dbReference>
<dbReference type="SUPFAM" id="SSF56219">
    <property type="entry name" value="DNase I-like"/>
    <property type="match status" value="1"/>
</dbReference>
<dbReference type="EMBL" id="JAUJYO010000001">
    <property type="protein sequence ID" value="KAK1324515.1"/>
    <property type="molecule type" value="Genomic_DNA"/>
</dbReference>
<evidence type="ECO:0000313" key="3">
    <source>
        <dbReference type="Proteomes" id="UP001180020"/>
    </source>
</evidence>
<dbReference type="Proteomes" id="UP001180020">
    <property type="component" value="Unassembled WGS sequence"/>
</dbReference>
<evidence type="ECO:0000313" key="2">
    <source>
        <dbReference type="EMBL" id="KAK1324515.1"/>
    </source>
</evidence>
<proteinExistence type="predicted"/>
<accession>A0AAV9FFB7</accession>
<dbReference type="Gene3D" id="3.60.10.10">
    <property type="entry name" value="Endonuclease/exonuclease/phosphatase"/>
    <property type="match status" value="1"/>
</dbReference>
<dbReference type="InterPro" id="IPR005135">
    <property type="entry name" value="Endo/exonuclease/phosphatase"/>
</dbReference>
<feature type="domain" description="Endonuclease/exonuclease/phosphatase" evidence="1">
    <location>
        <begin position="29"/>
        <end position="194"/>
    </location>
</feature>
<dbReference type="Pfam" id="PF03372">
    <property type="entry name" value="Exo_endo_phos"/>
    <property type="match status" value="1"/>
</dbReference>
<dbReference type="GO" id="GO:0003824">
    <property type="term" value="F:catalytic activity"/>
    <property type="evidence" value="ECO:0007669"/>
    <property type="project" value="InterPro"/>
</dbReference>
<comment type="caution">
    <text evidence="2">The sequence shown here is derived from an EMBL/GenBank/DDBJ whole genome shotgun (WGS) entry which is preliminary data.</text>
</comment>
<reference evidence="2" key="1">
    <citation type="journal article" date="2023" name="Nat. Commun.">
        <title>Diploid and tetraploid genomes of Acorus and the evolution of monocots.</title>
        <authorList>
            <person name="Ma L."/>
            <person name="Liu K.W."/>
            <person name="Li Z."/>
            <person name="Hsiao Y.Y."/>
            <person name="Qi Y."/>
            <person name="Fu T."/>
            <person name="Tang G.D."/>
            <person name="Zhang D."/>
            <person name="Sun W.H."/>
            <person name="Liu D.K."/>
            <person name="Li Y."/>
            <person name="Chen G.Z."/>
            <person name="Liu X.D."/>
            <person name="Liao X.Y."/>
            <person name="Jiang Y.T."/>
            <person name="Yu X."/>
            <person name="Hao Y."/>
            <person name="Huang J."/>
            <person name="Zhao X.W."/>
            <person name="Ke S."/>
            <person name="Chen Y.Y."/>
            <person name="Wu W.L."/>
            <person name="Hsu J.L."/>
            <person name="Lin Y.F."/>
            <person name="Huang M.D."/>
            <person name="Li C.Y."/>
            <person name="Huang L."/>
            <person name="Wang Z.W."/>
            <person name="Zhao X."/>
            <person name="Zhong W.Y."/>
            <person name="Peng D.H."/>
            <person name="Ahmad S."/>
            <person name="Lan S."/>
            <person name="Zhang J.S."/>
            <person name="Tsai W.C."/>
            <person name="Van de Peer Y."/>
            <person name="Liu Z.J."/>
        </authorList>
    </citation>
    <scope>NUCLEOTIDE SEQUENCE</scope>
    <source>
        <strain evidence="2">CP</strain>
    </source>
</reference>
<keyword evidence="3" id="KW-1185">Reference proteome</keyword>
<dbReference type="AlphaFoldDB" id="A0AAV9FFB7"/>
<name>A0AAV9FFB7_ACOCL</name>
<evidence type="ECO:0000259" key="1">
    <source>
        <dbReference type="Pfam" id="PF03372"/>
    </source>
</evidence>
<gene>
    <name evidence="2" type="ORF">QJS10_CPA01g00704</name>
</gene>
<protein>
    <recommendedName>
        <fullName evidence="1">Endonuclease/exonuclease/phosphatase domain-containing protein</fullName>
    </recommendedName>
</protein>
<organism evidence="2 3">
    <name type="scientific">Acorus calamus</name>
    <name type="common">Sweet flag</name>
    <dbReference type="NCBI Taxonomy" id="4465"/>
    <lineage>
        <taxon>Eukaryota</taxon>
        <taxon>Viridiplantae</taxon>
        <taxon>Streptophyta</taxon>
        <taxon>Embryophyta</taxon>
        <taxon>Tracheophyta</taxon>
        <taxon>Spermatophyta</taxon>
        <taxon>Magnoliopsida</taxon>
        <taxon>Liliopsida</taxon>
        <taxon>Acoraceae</taxon>
        <taxon>Acorus</taxon>
    </lineage>
</organism>
<sequence>MFLLEIHASEARMYSFCKYLGSEYEHVGIPSTGQAGGLMVCWKNSPYISCSLGTDQAIYLVFHPPNRDPSLFVGVYASTQVEARKQMWDETTEVIKTGLPTVIAGDFNTLLWSSDKRGGAPFRVTQEVLSFRQWKDMNGLCPLVAKGPKFTWCNNRQGSARTWELLDRAFANKEWLTAFPSAVVEVLPRSYSDHAPCC</sequence>
<dbReference type="PANTHER" id="PTHR33710">
    <property type="entry name" value="BNAC02G09200D PROTEIN"/>
    <property type="match status" value="1"/>
</dbReference>
<dbReference type="InterPro" id="IPR036691">
    <property type="entry name" value="Endo/exonu/phosph_ase_sf"/>
</dbReference>
<reference evidence="2" key="2">
    <citation type="submission" date="2023-06" db="EMBL/GenBank/DDBJ databases">
        <authorList>
            <person name="Ma L."/>
            <person name="Liu K.-W."/>
            <person name="Li Z."/>
            <person name="Hsiao Y.-Y."/>
            <person name="Qi Y."/>
            <person name="Fu T."/>
            <person name="Tang G."/>
            <person name="Zhang D."/>
            <person name="Sun W.-H."/>
            <person name="Liu D.-K."/>
            <person name="Li Y."/>
            <person name="Chen G.-Z."/>
            <person name="Liu X.-D."/>
            <person name="Liao X.-Y."/>
            <person name="Jiang Y.-T."/>
            <person name="Yu X."/>
            <person name="Hao Y."/>
            <person name="Huang J."/>
            <person name="Zhao X.-W."/>
            <person name="Ke S."/>
            <person name="Chen Y.-Y."/>
            <person name="Wu W.-L."/>
            <person name="Hsu J.-L."/>
            <person name="Lin Y.-F."/>
            <person name="Huang M.-D."/>
            <person name="Li C.-Y."/>
            <person name="Huang L."/>
            <person name="Wang Z.-W."/>
            <person name="Zhao X."/>
            <person name="Zhong W.-Y."/>
            <person name="Peng D.-H."/>
            <person name="Ahmad S."/>
            <person name="Lan S."/>
            <person name="Zhang J.-S."/>
            <person name="Tsai W.-C."/>
            <person name="Van De Peer Y."/>
            <person name="Liu Z.-J."/>
        </authorList>
    </citation>
    <scope>NUCLEOTIDE SEQUENCE</scope>
    <source>
        <strain evidence="2">CP</strain>
        <tissue evidence="2">Leaves</tissue>
    </source>
</reference>